<organism evidence="1 2">
    <name type="scientific">Pararge aegeria aegeria</name>
    <dbReference type="NCBI Taxonomy" id="348720"/>
    <lineage>
        <taxon>Eukaryota</taxon>
        <taxon>Metazoa</taxon>
        <taxon>Ecdysozoa</taxon>
        <taxon>Arthropoda</taxon>
        <taxon>Hexapoda</taxon>
        <taxon>Insecta</taxon>
        <taxon>Pterygota</taxon>
        <taxon>Neoptera</taxon>
        <taxon>Endopterygota</taxon>
        <taxon>Lepidoptera</taxon>
        <taxon>Glossata</taxon>
        <taxon>Ditrysia</taxon>
        <taxon>Papilionoidea</taxon>
        <taxon>Nymphalidae</taxon>
        <taxon>Satyrinae</taxon>
        <taxon>Satyrini</taxon>
        <taxon>Parargina</taxon>
        <taxon>Pararge</taxon>
    </lineage>
</organism>
<accession>A0A8S4R3E1</accession>
<comment type="caution">
    <text evidence="1">The sequence shown here is derived from an EMBL/GenBank/DDBJ whole genome shotgun (WGS) entry which is preliminary data.</text>
</comment>
<dbReference type="EMBL" id="CAKXAJ010023126">
    <property type="protein sequence ID" value="CAH2227421.1"/>
    <property type="molecule type" value="Genomic_DNA"/>
</dbReference>
<reference evidence="1" key="1">
    <citation type="submission" date="2022-03" db="EMBL/GenBank/DDBJ databases">
        <authorList>
            <person name="Lindestad O."/>
        </authorList>
    </citation>
    <scope>NUCLEOTIDE SEQUENCE</scope>
</reference>
<evidence type="ECO:0000313" key="2">
    <source>
        <dbReference type="Proteomes" id="UP000838756"/>
    </source>
</evidence>
<protein>
    <submittedName>
        <fullName evidence="1">Jg10577 protein</fullName>
    </submittedName>
</protein>
<proteinExistence type="predicted"/>
<keyword evidence="2" id="KW-1185">Reference proteome</keyword>
<name>A0A8S4R3E1_9NEOP</name>
<sequence length="80" mass="8849">MSLGLYSYPHPFCSRGYCPRRLREYTANRERVAASSAILLPSSAISNPSAQRGDYGQTLPLGLLLVVDEDDDENYAVINL</sequence>
<dbReference type="Proteomes" id="UP000838756">
    <property type="component" value="Unassembled WGS sequence"/>
</dbReference>
<dbReference type="AlphaFoldDB" id="A0A8S4R3E1"/>
<gene>
    <name evidence="1" type="primary">jg10577</name>
    <name evidence="1" type="ORF">PAEG_LOCUS7936</name>
</gene>
<evidence type="ECO:0000313" key="1">
    <source>
        <dbReference type="EMBL" id="CAH2227421.1"/>
    </source>
</evidence>